<evidence type="ECO:0000256" key="5">
    <source>
        <dbReference type="SAM" id="Phobius"/>
    </source>
</evidence>
<keyword evidence="9" id="KW-1185">Reference proteome</keyword>
<dbReference type="RefSeq" id="WP_252586107.1">
    <property type="nucleotide sequence ID" value="NZ_JAMWYS010000009.1"/>
</dbReference>
<dbReference type="Gene3D" id="2.40.50.100">
    <property type="match status" value="1"/>
</dbReference>
<evidence type="ECO:0000256" key="2">
    <source>
        <dbReference type="ARBA" id="ARBA00022692"/>
    </source>
</evidence>
<evidence type="ECO:0000313" key="8">
    <source>
        <dbReference type="EMBL" id="MCO4291871.1"/>
    </source>
</evidence>
<evidence type="ECO:0000256" key="3">
    <source>
        <dbReference type="ARBA" id="ARBA00022989"/>
    </source>
</evidence>
<dbReference type="Proteomes" id="UP001155182">
    <property type="component" value="Unassembled WGS sequence"/>
</dbReference>
<dbReference type="SUPFAM" id="SSF111369">
    <property type="entry name" value="HlyD-like secretion proteins"/>
    <property type="match status" value="2"/>
</dbReference>
<dbReference type="InterPro" id="IPR058792">
    <property type="entry name" value="Beta-barrel_RND_2"/>
</dbReference>
<comment type="subcellular location">
    <subcellularLocation>
        <location evidence="1">Membrane</location>
        <topology evidence="1">Single-pass membrane protein</topology>
    </subcellularLocation>
</comment>
<keyword evidence="4 5" id="KW-0472">Membrane</keyword>
<evidence type="ECO:0000256" key="4">
    <source>
        <dbReference type="ARBA" id="ARBA00023136"/>
    </source>
</evidence>
<proteinExistence type="predicted"/>
<gene>
    <name evidence="8" type="ORF">NF867_03235</name>
</gene>
<protein>
    <submittedName>
        <fullName evidence="8">HlyD family secretion protein</fullName>
    </submittedName>
</protein>
<dbReference type="GO" id="GO:0016020">
    <property type="term" value="C:membrane"/>
    <property type="evidence" value="ECO:0007669"/>
    <property type="project" value="UniProtKB-SubCell"/>
</dbReference>
<dbReference type="InterPro" id="IPR058625">
    <property type="entry name" value="MdtA-like_BSH"/>
</dbReference>
<feature type="transmembrane region" description="Helical" evidence="5">
    <location>
        <begin position="21"/>
        <end position="42"/>
    </location>
</feature>
<dbReference type="EMBL" id="JAMWYS010000009">
    <property type="protein sequence ID" value="MCO4291871.1"/>
    <property type="molecule type" value="Genomic_DNA"/>
</dbReference>
<keyword evidence="3 5" id="KW-1133">Transmembrane helix</keyword>
<dbReference type="Pfam" id="PF25954">
    <property type="entry name" value="Beta-barrel_RND_2"/>
    <property type="match status" value="1"/>
</dbReference>
<organism evidence="8 9">
    <name type="scientific">Solitalea agri</name>
    <dbReference type="NCBI Taxonomy" id="2953739"/>
    <lineage>
        <taxon>Bacteria</taxon>
        <taxon>Pseudomonadati</taxon>
        <taxon>Bacteroidota</taxon>
        <taxon>Sphingobacteriia</taxon>
        <taxon>Sphingobacteriales</taxon>
        <taxon>Sphingobacteriaceae</taxon>
        <taxon>Solitalea</taxon>
    </lineage>
</organism>
<dbReference type="GO" id="GO:0055085">
    <property type="term" value="P:transmembrane transport"/>
    <property type="evidence" value="ECO:0007669"/>
    <property type="project" value="InterPro"/>
</dbReference>
<accession>A0A9X2F3U4</accession>
<comment type="caution">
    <text evidence="8">The sequence shown here is derived from an EMBL/GenBank/DDBJ whole genome shotgun (WGS) entry which is preliminary data.</text>
</comment>
<evidence type="ECO:0000259" key="7">
    <source>
        <dbReference type="Pfam" id="PF25954"/>
    </source>
</evidence>
<evidence type="ECO:0000259" key="6">
    <source>
        <dbReference type="Pfam" id="PF25917"/>
    </source>
</evidence>
<feature type="domain" description="Multidrug resistance protein MdtA-like barrel-sandwich hybrid" evidence="6">
    <location>
        <begin position="59"/>
        <end position="257"/>
    </location>
</feature>
<dbReference type="PANTHER" id="PTHR30386:SF26">
    <property type="entry name" value="TRANSPORT PROTEIN COMB"/>
    <property type="match status" value="1"/>
</dbReference>
<sequence length="354" mass="38638">MAEEKDMETENKKQEVRKNRLIEIIALLFLIAGMVWMASLFFDFSNAIKTNNAQVDADIAAVTSRVTGNIKAIKFTEYGTVHAGDTLVLLDDEEFLIKVAQAEADLAIAQANLATIKQAVVTSRSSEAATAARLKGNAANLEKAEKNYIRFTNMYRDSAVTLNQFDQVTAQLKSEEANLQAMKNDVVASKSITEQNMLNIESAVATVKRKEADLSAAKLQLSYTVIVAPANGIVGERTIHLGELVNVNQVIAEIVVQNKKWVIANFKETQMEDLKVGQQVDIMVDALGGKVFKGKVSELSPATGAKFSMVAPDNSTGNFVKITQRIPVRIEFADTAEKLGEIKPGMNVSVEVIK</sequence>
<dbReference type="InterPro" id="IPR050739">
    <property type="entry name" value="MFP"/>
</dbReference>
<reference evidence="8" key="1">
    <citation type="submission" date="2022-06" db="EMBL/GenBank/DDBJ databases">
        <title>Solitalea sp. MAHUQ-68 isolated from rhizospheric soil.</title>
        <authorList>
            <person name="Huq M.A."/>
        </authorList>
    </citation>
    <scope>NUCLEOTIDE SEQUENCE</scope>
    <source>
        <strain evidence="8">MAHUQ-68</strain>
    </source>
</reference>
<dbReference type="Gene3D" id="2.40.30.170">
    <property type="match status" value="1"/>
</dbReference>
<evidence type="ECO:0000313" key="9">
    <source>
        <dbReference type="Proteomes" id="UP001155182"/>
    </source>
</evidence>
<dbReference type="Gene3D" id="1.10.287.470">
    <property type="entry name" value="Helix hairpin bin"/>
    <property type="match status" value="2"/>
</dbReference>
<name>A0A9X2F3U4_9SPHI</name>
<feature type="domain" description="CusB-like beta-barrel" evidence="7">
    <location>
        <begin position="261"/>
        <end position="303"/>
    </location>
</feature>
<dbReference type="Pfam" id="PF25917">
    <property type="entry name" value="BSH_RND"/>
    <property type="match status" value="1"/>
</dbReference>
<keyword evidence="2 5" id="KW-0812">Transmembrane</keyword>
<evidence type="ECO:0000256" key="1">
    <source>
        <dbReference type="ARBA" id="ARBA00004167"/>
    </source>
</evidence>
<dbReference type="PANTHER" id="PTHR30386">
    <property type="entry name" value="MEMBRANE FUSION SUBUNIT OF EMRAB-TOLC MULTIDRUG EFFLUX PUMP"/>
    <property type="match status" value="1"/>
</dbReference>
<dbReference type="AlphaFoldDB" id="A0A9X2F3U4"/>